<dbReference type="EMBL" id="CAXHTB010000010">
    <property type="protein sequence ID" value="CAL0313722.1"/>
    <property type="molecule type" value="Genomic_DNA"/>
</dbReference>
<dbReference type="AlphaFoldDB" id="A0AAV1WYC8"/>
<name>A0AAV1WYC8_LUPLU</name>
<gene>
    <name evidence="2" type="ORF">LLUT_LOCUS14782</name>
</gene>
<feature type="chain" id="PRO_5043920467" evidence="1">
    <location>
        <begin position="23"/>
        <end position="124"/>
    </location>
</feature>
<keyword evidence="3" id="KW-1185">Reference proteome</keyword>
<sequence>MAISTLFFFLTLLFLQIQLALGNNITLNTTLSTNDDIPASSVVITATAPWKTIGLIAAAQIGILSLCDHDPDSQKGRPNHLGAKKDPAKPILIGFCDDGTRRFLVSEFMSNALADILFGQPIGN</sequence>
<evidence type="ECO:0000313" key="2">
    <source>
        <dbReference type="EMBL" id="CAL0313722.1"/>
    </source>
</evidence>
<proteinExistence type="predicted"/>
<dbReference type="Proteomes" id="UP001497480">
    <property type="component" value="Unassembled WGS sequence"/>
</dbReference>
<accession>A0AAV1WYC8</accession>
<feature type="signal peptide" evidence="1">
    <location>
        <begin position="1"/>
        <end position="22"/>
    </location>
</feature>
<protein>
    <submittedName>
        <fullName evidence="2">Uncharacterized protein</fullName>
    </submittedName>
</protein>
<evidence type="ECO:0000256" key="1">
    <source>
        <dbReference type="SAM" id="SignalP"/>
    </source>
</evidence>
<organism evidence="2 3">
    <name type="scientific">Lupinus luteus</name>
    <name type="common">European yellow lupine</name>
    <dbReference type="NCBI Taxonomy" id="3873"/>
    <lineage>
        <taxon>Eukaryota</taxon>
        <taxon>Viridiplantae</taxon>
        <taxon>Streptophyta</taxon>
        <taxon>Embryophyta</taxon>
        <taxon>Tracheophyta</taxon>
        <taxon>Spermatophyta</taxon>
        <taxon>Magnoliopsida</taxon>
        <taxon>eudicotyledons</taxon>
        <taxon>Gunneridae</taxon>
        <taxon>Pentapetalae</taxon>
        <taxon>rosids</taxon>
        <taxon>fabids</taxon>
        <taxon>Fabales</taxon>
        <taxon>Fabaceae</taxon>
        <taxon>Papilionoideae</taxon>
        <taxon>50 kb inversion clade</taxon>
        <taxon>genistoids sensu lato</taxon>
        <taxon>core genistoids</taxon>
        <taxon>Genisteae</taxon>
        <taxon>Lupinus</taxon>
    </lineage>
</organism>
<reference evidence="2 3" key="1">
    <citation type="submission" date="2024-03" db="EMBL/GenBank/DDBJ databases">
        <authorList>
            <person name="Martinez-Hernandez J."/>
        </authorList>
    </citation>
    <scope>NUCLEOTIDE SEQUENCE [LARGE SCALE GENOMIC DNA]</scope>
</reference>
<comment type="caution">
    <text evidence="2">The sequence shown here is derived from an EMBL/GenBank/DDBJ whole genome shotgun (WGS) entry which is preliminary data.</text>
</comment>
<keyword evidence="1" id="KW-0732">Signal</keyword>
<evidence type="ECO:0000313" key="3">
    <source>
        <dbReference type="Proteomes" id="UP001497480"/>
    </source>
</evidence>